<dbReference type="EMBL" id="KZ678137">
    <property type="protein sequence ID" value="PSN65246.1"/>
    <property type="molecule type" value="Genomic_DNA"/>
</dbReference>
<evidence type="ECO:0008006" key="4">
    <source>
        <dbReference type="Google" id="ProtNLM"/>
    </source>
</evidence>
<proteinExistence type="predicted"/>
<feature type="signal peptide" evidence="1">
    <location>
        <begin position="1"/>
        <end position="18"/>
    </location>
</feature>
<reference evidence="2 3" key="1">
    <citation type="journal article" date="2018" name="Front. Microbiol.">
        <title>Genome-Wide Analysis of Corynespora cassiicola Leaf Fall Disease Putative Effectors.</title>
        <authorList>
            <person name="Lopez D."/>
            <person name="Ribeiro S."/>
            <person name="Label P."/>
            <person name="Fumanal B."/>
            <person name="Venisse J.S."/>
            <person name="Kohler A."/>
            <person name="de Oliveira R.R."/>
            <person name="Labutti K."/>
            <person name="Lipzen A."/>
            <person name="Lail K."/>
            <person name="Bauer D."/>
            <person name="Ohm R.A."/>
            <person name="Barry K.W."/>
            <person name="Spatafora J."/>
            <person name="Grigoriev I.V."/>
            <person name="Martin F.M."/>
            <person name="Pujade-Renaud V."/>
        </authorList>
    </citation>
    <scope>NUCLEOTIDE SEQUENCE [LARGE SCALE GENOMIC DNA]</scope>
    <source>
        <strain evidence="2 3">Philippines</strain>
    </source>
</reference>
<dbReference type="AlphaFoldDB" id="A0A2T2NJ16"/>
<gene>
    <name evidence="2" type="ORF">BS50DRAFT_53904</name>
</gene>
<evidence type="ECO:0000256" key="1">
    <source>
        <dbReference type="SAM" id="SignalP"/>
    </source>
</evidence>
<feature type="chain" id="PRO_5015628586" description="Extracellular membrane protein CFEM domain-containing protein" evidence="1">
    <location>
        <begin position="19"/>
        <end position="207"/>
    </location>
</feature>
<protein>
    <recommendedName>
        <fullName evidence="4">Extracellular membrane protein CFEM domain-containing protein</fullName>
    </recommendedName>
</protein>
<keyword evidence="1" id="KW-0732">Signal</keyword>
<organism evidence="2 3">
    <name type="scientific">Corynespora cassiicola Philippines</name>
    <dbReference type="NCBI Taxonomy" id="1448308"/>
    <lineage>
        <taxon>Eukaryota</taxon>
        <taxon>Fungi</taxon>
        <taxon>Dikarya</taxon>
        <taxon>Ascomycota</taxon>
        <taxon>Pezizomycotina</taxon>
        <taxon>Dothideomycetes</taxon>
        <taxon>Pleosporomycetidae</taxon>
        <taxon>Pleosporales</taxon>
        <taxon>Corynesporascaceae</taxon>
        <taxon>Corynespora</taxon>
    </lineage>
</organism>
<name>A0A2T2NJ16_CORCC</name>
<sequence length="207" mass="23204">MRVTLLTGVFVLIAGASALPEQEFRDKFIQGRTDVVSKEQPDINITTAVYPRNTTINAYTRQSDGSTQPEHVDTINNTTGVYSTKQVQNAKLQTFCPSTNKTQELCDNLQALVNLCVDEQAECSADEARELLDAAIESKPCNKATKGPVINKLCYKWWRSAKHCQKRERRGSCGHHHILYLLAEFRGLLPLPNDPKPNGTHHSKRPM</sequence>
<keyword evidence="3" id="KW-1185">Reference proteome</keyword>
<evidence type="ECO:0000313" key="3">
    <source>
        <dbReference type="Proteomes" id="UP000240883"/>
    </source>
</evidence>
<dbReference type="Proteomes" id="UP000240883">
    <property type="component" value="Unassembled WGS sequence"/>
</dbReference>
<accession>A0A2T2NJ16</accession>
<evidence type="ECO:0000313" key="2">
    <source>
        <dbReference type="EMBL" id="PSN65246.1"/>
    </source>
</evidence>